<evidence type="ECO:0000313" key="4">
    <source>
        <dbReference type="Proteomes" id="UP001352852"/>
    </source>
</evidence>
<evidence type="ECO:0000256" key="1">
    <source>
        <dbReference type="SAM" id="MobiDB-lite"/>
    </source>
</evidence>
<dbReference type="InterPro" id="IPR000602">
    <property type="entry name" value="Glyco_hydro_38_N"/>
</dbReference>
<dbReference type="PANTHER" id="PTHR11607:SF69">
    <property type="entry name" value="ALPHA-MANNOSIDASE 2"/>
    <property type="match status" value="1"/>
</dbReference>
<protein>
    <recommendedName>
        <fullName evidence="2">Glycoside hydrolase family 38 N-terminal domain-containing protein</fullName>
    </recommendedName>
</protein>
<dbReference type="InterPro" id="IPR027291">
    <property type="entry name" value="Glyco_hydro_38_N_sf"/>
</dbReference>
<feature type="domain" description="Glycoside hydrolase family 38 N-terminal" evidence="2">
    <location>
        <begin position="192"/>
        <end position="232"/>
    </location>
</feature>
<comment type="caution">
    <text evidence="3">The sequence shown here is derived from an EMBL/GenBank/DDBJ whole genome shotgun (WGS) entry which is preliminary data.</text>
</comment>
<evidence type="ECO:0000259" key="2">
    <source>
        <dbReference type="Pfam" id="PF01074"/>
    </source>
</evidence>
<dbReference type="InterPro" id="IPR050843">
    <property type="entry name" value="Glycosyl_Hydrlase_38"/>
</dbReference>
<dbReference type="Pfam" id="PF01074">
    <property type="entry name" value="Glyco_hydro_38N"/>
    <property type="match status" value="1"/>
</dbReference>
<gene>
    <name evidence="3" type="ORF">CHARACLAT_025535</name>
</gene>
<keyword evidence="4" id="KW-1185">Reference proteome</keyword>
<reference evidence="3 4" key="1">
    <citation type="submission" date="2021-06" db="EMBL/GenBank/DDBJ databases">
        <authorList>
            <person name="Palmer J.M."/>
        </authorList>
    </citation>
    <scope>NUCLEOTIDE SEQUENCE [LARGE SCALE GENOMIC DNA]</scope>
    <source>
        <strain evidence="3 4">CL_MEX2019</strain>
        <tissue evidence="3">Muscle</tissue>
    </source>
</reference>
<accession>A0ABU7D416</accession>
<dbReference type="Gene3D" id="3.20.110.10">
    <property type="entry name" value="Glycoside hydrolase 38, N terminal domain"/>
    <property type="match status" value="1"/>
</dbReference>
<dbReference type="EMBL" id="JAHUTJ010011157">
    <property type="protein sequence ID" value="MED6268750.1"/>
    <property type="molecule type" value="Genomic_DNA"/>
</dbReference>
<proteinExistence type="predicted"/>
<dbReference type="Proteomes" id="UP001352852">
    <property type="component" value="Unassembled WGS sequence"/>
</dbReference>
<dbReference type="SUPFAM" id="SSF88713">
    <property type="entry name" value="Glycoside hydrolase/deacetylase"/>
    <property type="match status" value="1"/>
</dbReference>
<dbReference type="PANTHER" id="PTHR11607">
    <property type="entry name" value="ALPHA-MANNOSIDASE"/>
    <property type="match status" value="1"/>
</dbReference>
<dbReference type="InterPro" id="IPR011330">
    <property type="entry name" value="Glyco_hydro/deAcase_b/a-brl"/>
</dbReference>
<sequence length="260" mass="29712">MSPAAELWRTSSRKKLLMNRCSRSKENRRNLIAVMKRGRMLAVLVGGVFCLAVMSLYRMLELMQGVERDQRSGSPVGQVEEDLSRLQLKIDRLEHLLVDNNRLVARLRDLLLLRESPEGRGVANVSSDSTHNRGGPPPGCRKAEEIKDSVDGVQLLDVYDLLPFDNPDGGAWKQGFEISYHGDEWAEQPLELFLVPHSHNDPGWLKTFDGYYHDQTRHILDNMLVKLGEDSRACSIASVRRHQLYRRKLRSSEPTVRNTR</sequence>
<name>A0ABU7D416_9TELE</name>
<feature type="region of interest" description="Disordered" evidence="1">
    <location>
        <begin position="120"/>
        <end position="143"/>
    </location>
</feature>
<organism evidence="3 4">
    <name type="scientific">Characodon lateralis</name>
    <dbReference type="NCBI Taxonomy" id="208331"/>
    <lineage>
        <taxon>Eukaryota</taxon>
        <taxon>Metazoa</taxon>
        <taxon>Chordata</taxon>
        <taxon>Craniata</taxon>
        <taxon>Vertebrata</taxon>
        <taxon>Euteleostomi</taxon>
        <taxon>Actinopterygii</taxon>
        <taxon>Neopterygii</taxon>
        <taxon>Teleostei</taxon>
        <taxon>Neoteleostei</taxon>
        <taxon>Acanthomorphata</taxon>
        <taxon>Ovalentaria</taxon>
        <taxon>Atherinomorphae</taxon>
        <taxon>Cyprinodontiformes</taxon>
        <taxon>Goodeidae</taxon>
        <taxon>Characodon</taxon>
    </lineage>
</organism>
<evidence type="ECO:0000313" key="3">
    <source>
        <dbReference type="EMBL" id="MED6268750.1"/>
    </source>
</evidence>